<name>A0A4U7B850_9PEZI</name>
<accession>A0A4U7B850</accession>
<dbReference type="InterPro" id="IPR029063">
    <property type="entry name" value="SAM-dependent_MTases_sf"/>
</dbReference>
<feature type="compositionally biased region" description="Polar residues" evidence="1">
    <location>
        <begin position="241"/>
        <end position="255"/>
    </location>
</feature>
<dbReference type="PANTHER" id="PTHR18895:SF74">
    <property type="entry name" value="MTRF1L RELEASE FACTOR GLUTAMINE METHYLTRANSFERASE"/>
    <property type="match status" value="1"/>
</dbReference>
<dbReference type="Pfam" id="PF13847">
    <property type="entry name" value="Methyltransf_31"/>
    <property type="match status" value="1"/>
</dbReference>
<evidence type="ECO:0000259" key="2">
    <source>
        <dbReference type="Pfam" id="PF13847"/>
    </source>
</evidence>
<dbReference type="GO" id="GO:0008168">
    <property type="term" value="F:methyltransferase activity"/>
    <property type="evidence" value="ECO:0007669"/>
    <property type="project" value="UniProtKB-KW"/>
</dbReference>
<feature type="domain" description="Methyltransferase" evidence="2">
    <location>
        <begin position="72"/>
        <end position="140"/>
    </location>
</feature>
<feature type="compositionally biased region" description="Low complexity" evidence="1">
    <location>
        <begin position="138"/>
        <end position="152"/>
    </location>
</feature>
<dbReference type="InterPro" id="IPR025714">
    <property type="entry name" value="Methyltranfer_dom"/>
</dbReference>
<evidence type="ECO:0000313" key="4">
    <source>
        <dbReference type="Proteomes" id="UP000308133"/>
    </source>
</evidence>
<keyword evidence="3" id="KW-0808">Transferase</keyword>
<keyword evidence="3" id="KW-0489">Methyltransferase</keyword>
<evidence type="ECO:0000256" key="1">
    <source>
        <dbReference type="SAM" id="MobiDB-lite"/>
    </source>
</evidence>
<dbReference type="CDD" id="cd02440">
    <property type="entry name" value="AdoMet_MTases"/>
    <property type="match status" value="1"/>
</dbReference>
<proteinExistence type="predicted"/>
<dbReference type="EMBL" id="PTQR01000002">
    <property type="protein sequence ID" value="TKX27693.1"/>
    <property type="molecule type" value="Genomic_DNA"/>
</dbReference>
<reference evidence="3 4" key="1">
    <citation type="submission" date="2018-02" db="EMBL/GenBank/DDBJ databases">
        <title>Draft genome sequences of Elsinoe sp., causing black scab on jojoba.</title>
        <authorList>
            <person name="Stodart B."/>
            <person name="Jeffress S."/>
            <person name="Ash G."/>
            <person name="Arun Chinnappa K."/>
        </authorList>
    </citation>
    <scope>NUCLEOTIDE SEQUENCE [LARGE SCALE GENOMIC DNA]</scope>
    <source>
        <strain evidence="3 4">Hillstone_2</strain>
    </source>
</reference>
<dbReference type="GO" id="GO:0032259">
    <property type="term" value="P:methylation"/>
    <property type="evidence" value="ECO:0007669"/>
    <property type="project" value="UniProtKB-KW"/>
</dbReference>
<organism evidence="3 4">
    <name type="scientific">Elsinoe australis</name>
    <dbReference type="NCBI Taxonomy" id="40998"/>
    <lineage>
        <taxon>Eukaryota</taxon>
        <taxon>Fungi</taxon>
        <taxon>Dikarya</taxon>
        <taxon>Ascomycota</taxon>
        <taxon>Pezizomycotina</taxon>
        <taxon>Dothideomycetes</taxon>
        <taxon>Dothideomycetidae</taxon>
        <taxon>Myriangiales</taxon>
        <taxon>Elsinoaceae</taxon>
        <taxon>Elsinoe</taxon>
    </lineage>
</organism>
<dbReference type="InterPro" id="IPR050320">
    <property type="entry name" value="N5-glutamine_MTase"/>
</dbReference>
<feature type="region of interest" description="Disordered" evidence="1">
    <location>
        <begin position="138"/>
        <end position="175"/>
    </location>
</feature>
<feature type="compositionally biased region" description="Basic and acidic residues" evidence="1">
    <location>
        <begin position="269"/>
        <end position="291"/>
    </location>
</feature>
<gene>
    <name evidence="3" type="ORF">C1H76_0119</name>
</gene>
<dbReference type="Gene3D" id="3.40.50.150">
    <property type="entry name" value="Vaccinia Virus protein VP39"/>
    <property type="match status" value="1"/>
</dbReference>
<dbReference type="SUPFAM" id="SSF53335">
    <property type="entry name" value="S-adenosyl-L-methionine-dependent methyltransferases"/>
    <property type="match status" value="1"/>
</dbReference>
<dbReference type="AlphaFoldDB" id="A0A4U7B850"/>
<comment type="caution">
    <text evidence="3">The sequence shown here is derived from an EMBL/GenBank/DDBJ whole genome shotgun (WGS) entry which is preliminary data.</text>
</comment>
<dbReference type="GO" id="GO:0005739">
    <property type="term" value="C:mitochondrion"/>
    <property type="evidence" value="ECO:0007669"/>
    <property type="project" value="TreeGrafter"/>
</dbReference>
<evidence type="ECO:0000313" key="3">
    <source>
        <dbReference type="EMBL" id="TKX27693.1"/>
    </source>
</evidence>
<dbReference type="Proteomes" id="UP000308133">
    <property type="component" value="Unassembled WGS sequence"/>
</dbReference>
<feature type="region of interest" description="Disordered" evidence="1">
    <location>
        <begin position="217"/>
        <end position="297"/>
    </location>
</feature>
<protein>
    <submittedName>
        <fullName evidence="3">Methyltransferase domain-containing protein 1</fullName>
    </submittedName>
</protein>
<sequence length="410" mass="44286">MPQCPSHTRQRGKPLQYILGTEFFGDLEIKCAPGALIPRWETASTTSHLATLLASPLNSPVPSLQPHQPSRLEVLDLCTGTGCITLLISHLLSGHRPVHVLGLDISPTAIGLAKENLALHPAGPGSRIHFRLADVLAPSPSSTTASSNPAAALDATPNPAEGSAEASRDDAPPSWRSVLRDYEAESENDRVASREVSGPWRGEWHVLVSNPPYVSPRQYRRTTTRSVRGFEPRSALVPPSRSGQYSLDGTSTSRTGPREGKAGVSDAARVPDGRAQREKAEDEKAAGRAGDEEAEDERTADAFYPALLNVAIETGVKVLLVEVGDAAQASRVVGMVRLTLGEKWRDLRVEVWRDEPSVHQDEGVDGSGGEGEELQGMFVRGRGNVRAVFAWDARRFRSDLDIREASITEP</sequence>
<dbReference type="PANTHER" id="PTHR18895">
    <property type="entry name" value="HEMK METHYLTRANSFERASE"/>
    <property type="match status" value="1"/>
</dbReference>